<evidence type="ECO:0000256" key="2">
    <source>
        <dbReference type="ARBA" id="ARBA00022552"/>
    </source>
</evidence>
<protein>
    <submittedName>
        <fullName evidence="8">Uncharacterized protein</fullName>
    </submittedName>
</protein>
<evidence type="ECO:0000256" key="3">
    <source>
        <dbReference type="ARBA" id="ARBA00022603"/>
    </source>
</evidence>
<evidence type="ECO:0000256" key="5">
    <source>
        <dbReference type="ARBA" id="ARBA00022691"/>
    </source>
</evidence>
<dbReference type="GO" id="GO:0003676">
    <property type="term" value="F:nucleic acid binding"/>
    <property type="evidence" value="ECO:0007669"/>
    <property type="project" value="InterPro"/>
</dbReference>
<dbReference type="PANTHER" id="PTHR47816:SF4">
    <property type="entry name" value="RIBOSOMAL RNA SMALL SUBUNIT METHYLTRANSFERASE C"/>
    <property type="match status" value="1"/>
</dbReference>
<proteinExistence type="predicted"/>
<dbReference type="GO" id="GO:0008990">
    <property type="term" value="F:rRNA (guanine-N2-)-methyltransferase activity"/>
    <property type="evidence" value="ECO:0007669"/>
    <property type="project" value="InterPro"/>
</dbReference>
<organism evidence="8 9">
    <name type="scientific">Ignatzschineria indica</name>
    <dbReference type="NCBI Taxonomy" id="472583"/>
    <lineage>
        <taxon>Bacteria</taxon>
        <taxon>Pseudomonadati</taxon>
        <taxon>Pseudomonadota</taxon>
        <taxon>Gammaproteobacteria</taxon>
        <taxon>Cardiobacteriales</taxon>
        <taxon>Ignatzschineriaceae</taxon>
        <taxon>Ignatzschineria</taxon>
    </lineage>
</organism>
<evidence type="ECO:0000259" key="7">
    <source>
        <dbReference type="Pfam" id="PF08468"/>
    </source>
</evidence>
<dbReference type="Pfam" id="PF05175">
    <property type="entry name" value="MTS"/>
    <property type="match status" value="1"/>
</dbReference>
<sequence length="346" mass="38702">MAEASIALFRDSELLREGKGLLIADESFELSGISARDNIRYITNRKDIDHALEVIGFDGNLSDFELESAPDEYFDFILFRLNKAKVLTHYLLESAARILKVGGSLILTGNNQEGIKSVIKHAEKMGVLAELELLGKGLRYARIIKEGGKTLDLKGDEYRQFLEIRDEVQDLTFISKPGIYGYKKIDEGSRFLAETLNNDPFALEGKVLDLGCGYGYLAASVGKNSKIEQLVVTDCNVAAVQLAAHNLESMGIEALVTLDDCGSELEDRSFDRIICNPPFHQGFGTSKELTVKFVENSKRLLRRRGIAYFVLNKFLAIEEVCYAQYVKATEIASNNHFKILKLERVK</sequence>
<accession>A0A2U2AK55</accession>
<dbReference type="InterPro" id="IPR029063">
    <property type="entry name" value="SAM-dependent_MTases_sf"/>
</dbReference>
<feature type="domain" description="Methyltransferase small" evidence="6">
    <location>
        <begin position="171"/>
        <end position="341"/>
    </location>
</feature>
<evidence type="ECO:0000313" key="8">
    <source>
        <dbReference type="EMBL" id="PWD83149.1"/>
    </source>
</evidence>
<dbReference type="CDD" id="cd02440">
    <property type="entry name" value="AdoMet_MTases"/>
    <property type="match status" value="1"/>
</dbReference>
<dbReference type="SUPFAM" id="SSF53335">
    <property type="entry name" value="S-adenosyl-L-methionine-dependent methyltransferases"/>
    <property type="match status" value="2"/>
</dbReference>
<dbReference type="InterPro" id="IPR013675">
    <property type="entry name" value="Mtase_sm_N"/>
</dbReference>
<comment type="caution">
    <text evidence="8">The sequence shown here is derived from an EMBL/GenBank/DDBJ whole genome shotgun (WGS) entry which is preliminary data.</text>
</comment>
<keyword evidence="4" id="KW-0808">Transferase</keyword>
<evidence type="ECO:0000313" key="9">
    <source>
        <dbReference type="Proteomes" id="UP000244948"/>
    </source>
</evidence>
<keyword evidence="3" id="KW-0489">Methyltransferase</keyword>
<dbReference type="InterPro" id="IPR002052">
    <property type="entry name" value="DNA_methylase_N6_adenine_CS"/>
</dbReference>
<name>A0A2U2AK55_9GAMM</name>
<keyword evidence="1" id="KW-0963">Cytoplasm</keyword>
<dbReference type="EMBL" id="QEWR01000003">
    <property type="protein sequence ID" value="PWD83149.1"/>
    <property type="molecule type" value="Genomic_DNA"/>
</dbReference>
<evidence type="ECO:0000256" key="1">
    <source>
        <dbReference type="ARBA" id="ARBA00022490"/>
    </source>
</evidence>
<dbReference type="AlphaFoldDB" id="A0A2U2AK55"/>
<keyword evidence="5" id="KW-0949">S-adenosyl-L-methionine</keyword>
<keyword evidence="2" id="KW-0698">rRNA processing</keyword>
<dbReference type="Proteomes" id="UP000244948">
    <property type="component" value="Unassembled WGS sequence"/>
</dbReference>
<dbReference type="PROSITE" id="PS00092">
    <property type="entry name" value="N6_MTASE"/>
    <property type="match status" value="1"/>
</dbReference>
<dbReference type="InterPro" id="IPR007848">
    <property type="entry name" value="Small_mtfrase_dom"/>
</dbReference>
<dbReference type="Gene3D" id="3.40.50.150">
    <property type="entry name" value="Vaccinia Virus protein VP39"/>
    <property type="match status" value="2"/>
</dbReference>
<gene>
    <name evidence="8" type="ORF">DC082_06970</name>
</gene>
<evidence type="ECO:0000259" key="6">
    <source>
        <dbReference type="Pfam" id="PF05175"/>
    </source>
</evidence>
<dbReference type="InterPro" id="IPR046977">
    <property type="entry name" value="RsmC/RlmG"/>
</dbReference>
<evidence type="ECO:0000256" key="4">
    <source>
        <dbReference type="ARBA" id="ARBA00022679"/>
    </source>
</evidence>
<dbReference type="PANTHER" id="PTHR47816">
    <property type="entry name" value="RIBOSOMAL RNA SMALL SUBUNIT METHYLTRANSFERASE C"/>
    <property type="match status" value="1"/>
</dbReference>
<dbReference type="Pfam" id="PF08468">
    <property type="entry name" value="MTS_N"/>
    <property type="match status" value="1"/>
</dbReference>
<feature type="domain" description="Methyltransferase small N-terminal" evidence="7">
    <location>
        <begin position="7"/>
        <end position="126"/>
    </location>
</feature>
<reference evidence="8 9" key="1">
    <citation type="journal article" date="2018" name="Genome Announc.">
        <title>Ignatzschineria cameli sp. nov., isolated from necrotic foot tissue of dromedaries (Camelus dromedarius) and associated maggots (Wohlfahrtia species) in Dubai.</title>
        <authorList>
            <person name="Tsang C.C."/>
            <person name="Tang J.Y."/>
            <person name="Fong J.Y."/>
            <person name="Kinne J."/>
            <person name="Lee H.H."/>
            <person name="Joseph M."/>
            <person name="Jose S."/>
            <person name="Schuster R.K."/>
            <person name="Tang Y."/>
            <person name="Sivakumar S."/>
            <person name="Chen J.H."/>
            <person name="Teng J.L."/>
            <person name="Lau S.K."/>
            <person name="Wernery U."/>
            <person name="Woo P.C."/>
        </authorList>
    </citation>
    <scope>NUCLEOTIDE SEQUENCE [LARGE SCALE GENOMIC DNA]</scope>
    <source>
        <strain evidence="8 9">KCTC 22643</strain>
    </source>
</reference>
<keyword evidence="9" id="KW-1185">Reference proteome</keyword>
<dbReference type="RefSeq" id="WP_109236355.1">
    <property type="nucleotide sequence ID" value="NZ_BMXZ01000002.1"/>
</dbReference>